<dbReference type="PANTHER" id="PTHR47326:SF1">
    <property type="entry name" value="HTH PSQ-TYPE DOMAIN-CONTAINING PROTEIN"/>
    <property type="match status" value="1"/>
</dbReference>
<evidence type="ECO:0000313" key="2">
    <source>
        <dbReference type="Proteomes" id="UP001281761"/>
    </source>
</evidence>
<protein>
    <recommendedName>
        <fullName evidence="3">Transposase</fullName>
    </recommendedName>
</protein>
<accession>A0ABQ9XL60</accession>
<dbReference type="Proteomes" id="UP001281761">
    <property type="component" value="Unassembled WGS sequence"/>
</dbReference>
<dbReference type="PANTHER" id="PTHR47326">
    <property type="entry name" value="TRANSPOSABLE ELEMENT TC3 TRANSPOSASE-LIKE PROTEIN"/>
    <property type="match status" value="1"/>
</dbReference>
<reference evidence="1 2" key="1">
    <citation type="journal article" date="2022" name="bioRxiv">
        <title>Genomics of Preaxostyla Flagellates Illuminates Evolutionary Transitions and the Path Towards Mitochondrial Loss.</title>
        <authorList>
            <person name="Novak L.V.F."/>
            <person name="Treitli S.C."/>
            <person name="Pyrih J."/>
            <person name="Halakuc P."/>
            <person name="Pipaliya S.V."/>
            <person name="Vacek V."/>
            <person name="Brzon O."/>
            <person name="Soukal P."/>
            <person name="Eme L."/>
            <person name="Dacks J.B."/>
            <person name="Karnkowska A."/>
            <person name="Elias M."/>
            <person name="Hampl V."/>
        </authorList>
    </citation>
    <scope>NUCLEOTIDE SEQUENCE [LARGE SCALE GENOMIC DNA]</scope>
    <source>
        <strain evidence="1">NAU3</strain>
        <tissue evidence="1">Gut</tissue>
    </source>
</reference>
<evidence type="ECO:0000313" key="1">
    <source>
        <dbReference type="EMBL" id="KAK2950875.1"/>
    </source>
</evidence>
<gene>
    <name evidence="1" type="ORF">BLNAU_14177</name>
</gene>
<keyword evidence="2" id="KW-1185">Reference proteome</keyword>
<comment type="caution">
    <text evidence="1">The sequence shown here is derived from an EMBL/GenBank/DDBJ whole genome shotgun (WGS) entry which is preliminary data.</text>
</comment>
<evidence type="ECO:0008006" key="3">
    <source>
        <dbReference type="Google" id="ProtNLM"/>
    </source>
</evidence>
<organism evidence="1 2">
    <name type="scientific">Blattamonas nauphoetae</name>
    <dbReference type="NCBI Taxonomy" id="2049346"/>
    <lineage>
        <taxon>Eukaryota</taxon>
        <taxon>Metamonada</taxon>
        <taxon>Preaxostyla</taxon>
        <taxon>Oxymonadida</taxon>
        <taxon>Blattamonas</taxon>
    </lineage>
</organism>
<name>A0ABQ9XL60_9EUKA</name>
<sequence>MPPRRSLHDLIQILLPWAQTRNAVEVVGRWEEPNPPDTGTVPDVVMRFLTTGSVLPAKREAIARPARTEDILEEVGDSVGEITTLSVRKRSALLQISRTTLDRMLHELQLSSYRIQRVHLLYDEDYRERYERFTTIKNALLEDEILVDRIWFSDECSFDLTKTVNTHNATYWATTNPHYHVEHLNSALHGRTNFDTQYFMQDEQMDWNVRSDSMAGTVSRYDAV</sequence>
<proteinExistence type="predicted"/>
<dbReference type="EMBL" id="JARBJD010000128">
    <property type="protein sequence ID" value="KAK2950875.1"/>
    <property type="molecule type" value="Genomic_DNA"/>
</dbReference>